<dbReference type="InterPro" id="IPR050855">
    <property type="entry name" value="NDM-1-like"/>
</dbReference>
<evidence type="ECO:0000256" key="11">
    <source>
        <dbReference type="ARBA" id="ARBA00023251"/>
    </source>
</evidence>
<protein>
    <recommendedName>
        <fullName evidence="5">beta-lactamase</fullName>
        <ecNumber evidence="5">3.5.2.6</ecNumber>
    </recommendedName>
</protein>
<keyword evidence="6" id="KW-0479">Metal-binding</keyword>
<dbReference type="CDD" id="cd16290">
    <property type="entry name" value="AIM-1_SMB-1-like_MBL-B3"/>
    <property type="match status" value="1"/>
</dbReference>
<name>A0A0G9H6K7_9GAMM</name>
<sequence length="288" mass="30806">MKLSRIAIGSCLAFAAVTVAHADKAAWTQPQQPFRIYGNTYYVGTRGLTAILIASSDGLVLIDGTLPQNAPMVEANIKALGFQLHDVKRILNSHAHSDHAGGIAAIAHDSGAQVMASEVGAKELRLGGHYPDDPQYGDAPTYPPVSSVGVVADNGVVRLGDVTVTAHYTPGHTPGSTTWTWQSCEGKRCLDMVYADSISALTAGNFRYSDAAHPERVSNYRRGLAVIAGLPCEILMVPHPDQIDFLERVARRKPGTPDPLVDPAACRAYAQLGTRSLDERLAKERVGQ</sequence>
<dbReference type="PANTHER" id="PTHR42951:SF17">
    <property type="entry name" value="METALLO-BETA-LACTAMASE DOMAIN-CONTAINING PROTEIN"/>
    <property type="match status" value="1"/>
</dbReference>
<keyword evidence="8" id="KW-0574">Periplasm</keyword>
<evidence type="ECO:0000313" key="15">
    <source>
        <dbReference type="Proteomes" id="UP000035481"/>
    </source>
</evidence>
<evidence type="ECO:0000313" key="14">
    <source>
        <dbReference type="EMBL" id="KLD65188.1"/>
    </source>
</evidence>
<comment type="catalytic activity">
    <reaction evidence="1">
        <text>a beta-lactam + H2O = a substituted beta-amino acid</text>
        <dbReference type="Rhea" id="RHEA:20401"/>
        <dbReference type="ChEBI" id="CHEBI:15377"/>
        <dbReference type="ChEBI" id="CHEBI:35627"/>
        <dbReference type="ChEBI" id="CHEBI:140347"/>
        <dbReference type="EC" id="3.5.2.6"/>
    </reaction>
</comment>
<dbReference type="Pfam" id="PF00753">
    <property type="entry name" value="Lactamase_B"/>
    <property type="match status" value="1"/>
</dbReference>
<keyword evidence="10" id="KW-0862">Zinc</keyword>
<dbReference type="PATRIC" id="fig|1440762.4.peg.3707"/>
<organism evidence="14 15">
    <name type="scientific">Dyella japonica DSM 16301</name>
    <dbReference type="NCBI Taxonomy" id="1440762"/>
    <lineage>
        <taxon>Bacteria</taxon>
        <taxon>Pseudomonadati</taxon>
        <taxon>Pseudomonadota</taxon>
        <taxon>Gammaproteobacteria</taxon>
        <taxon>Lysobacterales</taxon>
        <taxon>Rhodanobacteraceae</taxon>
        <taxon>Dyella</taxon>
    </lineage>
</organism>
<comment type="cofactor">
    <cofactor evidence="2">
        <name>Zn(2+)</name>
        <dbReference type="ChEBI" id="CHEBI:29105"/>
    </cofactor>
</comment>
<proteinExistence type="inferred from homology"/>
<comment type="subcellular location">
    <subcellularLocation>
        <location evidence="3">Periplasm</location>
    </subcellularLocation>
</comment>
<dbReference type="RefSeq" id="WP_046970521.1">
    <property type="nucleotide sequence ID" value="NZ_JPLA01000009.1"/>
</dbReference>
<evidence type="ECO:0000256" key="9">
    <source>
        <dbReference type="ARBA" id="ARBA00022801"/>
    </source>
</evidence>
<dbReference type="GO" id="GO:0042597">
    <property type="term" value="C:periplasmic space"/>
    <property type="evidence" value="ECO:0007669"/>
    <property type="project" value="UniProtKB-SubCell"/>
</dbReference>
<evidence type="ECO:0000256" key="10">
    <source>
        <dbReference type="ARBA" id="ARBA00022833"/>
    </source>
</evidence>
<dbReference type="SUPFAM" id="SSF56281">
    <property type="entry name" value="Metallo-hydrolase/oxidoreductase"/>
    <property type="match status" value="1"/>
</dbReference>
<dbReference type="NCBIfam" id="NF012229">
    <property type="entry name" value="bla_class_B_core"/>
    <property type="match status" value="1"/>
</dbReference>
<dbReference type="SMART" id="SM00849">
    <property type="entry name" value="Lactamase_B"/>
    <property type="match status" value="1"/>
</dbReference>
<dbReference type="InterPro" id="IPR001279">
    <property type="entry name" value="Metallo-B-lactamas"/>
</dbReference>
<dbReference type="STRING" id="1440762.Y882_03685"/>
<evidence type="ECO:0000256" key="5">
    <source>
        <dbReference type="ARBA" id="ARBA00012865"/>
    </source>
</evidence>
<dbReference type="GO" id="GO:0008270">
    <property type="term" value="F:zinc ion binding"/>
    <property type="evidence" value="ECO:0007669"/>
    <property type="project" value="InterPro"/>
</dbReference>
<dbReference type="GO" id="GO:0046677">
    <property type="term" value="P:response to antibiotic"/>
    <property type="evidence" value="ECO:0007669"/>
    <property type="project" value="UniProtKB-KW"/>
</dbReference>
<dbReference type="GO" id="GO:0017001">
    <property type="term" value="P:antibiotic catabolic process"/>
    <property type="evidence" value="ECO:0007669"/>
    <property type="project" value="InterPro"/>
</dbReference>
<keyword evidence="7 12" id="KW-0732">Signal</keyword>
<dbReference type="OrthoDB" id="9773738at2"/>
<evidence type="ECO:0000256" key="12">
    <source>
        <dbReference type="SAM" id="SignalP"/>
    </source>
</evidence>
<feature type="domain" description="Metallo-beta-lactamase" evidence="13">
    <location>
        <begin position="47"/>
        <end position="239"/>
    </location>
</feature>
<comment type="caution">
    <text evidence="14">The sequence shown here is derived from an EMBL/GenBank/DDBJ whole genome shotgun (WGS) entry which is preliminary data.</text>
</comment>
<feature type="signal peptide" evidence="12">
    <location>
        <begin position="1"/>
        <end position="22"/>
    </location>
</feature>
<dbReference type="PROSITE" id="PS00743">
    <property type="entry name" value="BETA_LACTAMASE_B_1"/>
    <property type="match status" value="1"/>
</dbReference>
<evidence type="ECO:0000259" key="13">
    <source>
        <dbReference type="SMART" id="SM00849"/>
    </source>
</evidence>
<dbReference type="EMBL" id="JPLA01000009">
    <property type="protein sequence ID" value="KLD65188.1"/>
    <property type="molecule type" value="Genomic_DNA"/>
</dbReference>
<evidence type="ECO:0000256" key="7">
    <source>
        <dbReference type="ARBA" id="ARBA00022729"/>
    </source>
</evidence>
<evidence type="ECO:0000256" key="8">
    <source>
        <dbReference type="ARBA" id="ARBA00022764"/>
    </source>
</evidence>
<evidence type="ECO:0000256" key="2">
    <source>
        <dbReference type="ARBA" id="ARBA00001947"/>
    </source>
</evidence>
<dbReference type="AlphaFoldDB" id="A0A0G9H6K7"/>
<evidence type="ECO:0000256" key="6">
    <source>
        <dbReference type="ARBA" id="ARBA00022723"/>
    </source>
</evidence>
<dbReference type="EC" id="3.5.2.6" evidence="5"/>
<comment type="similarity">
    <text evidence="4">Belongs to the metallo-beta-lactamase superfamily. Class-B beta-lactamase family.</text>
</comment>
<gene>
    <name evidence="14" type="ORF">Y882_03685</name>
</gene>
<evidence type="ECO:0000256" key="3">
    <source>
        <dbReference type="ARBA" id="ARBA00004418"/>
    </source>
</evidence>
<evidence type="ECO:0000256" key="4">
    <source>
        <dbReference type="ARBA" id="ARBA00005250"/>
    </source>
</evidence>
<feature type="chain" id="PRO_5002577804" description="beta-lactamase" evidence="12">
    <location>
        <begin position="23"/>
        <end position="288"/>
    </location>
</feature>
<dbReference type="InterPro" id="IPR036866">
    <property type="entry name" value="RibonucZ/Hydroxyglut_hydro"/>
</dbReference>
<dbReference type="Gene3D" id="3.60.15.10">
    <property type="entry name" value="Ribonuclease Z/Hydroxyacylglutathione hydrolase-like"/>
    <property type="match status" value="1"/>
</dbReference>
<dbReference type="NCBIfam" id="NF033105">
    <property type="entry name" value="bla_subclass_B3"/>
    <property type="match status" value="1"/>
</dbReference>
<keyword evidence="9" id="KW-0378">Hydrolase</keyword>
<dbReference type="Proteomes" id="UP000035481">
    <property type="component" value="Unassembled WGS sequence"/>
</dbReference>
<evidence type="ECO:0000256" key="1">
    <source>
        <dbReference type="ARBA" id="ARBA00001526"/>
    </source>
</evidence>
<dbReference type="PANTHER" id="PTHR42951">
    <property type="entry name" value="METALLO-BETA-LACTAMASE DOMAIN-CONTAINING"/>
    <property type="match status" value="1"/>
</dbReference>
<dbReference type="GO" id="GO:0008800">
    <property type="term" value="F:beta-lactamase activity"/>
    <property type="evidence" value="ECO:0007669"/>
    <property type="project" value="UniProtKB-EC"/>
</dbReference>
<dbReference type="InterPro" id="IPR001018">
    <property type="entry name" value="Beta-lactamase_class-B_CS"/>
</dbReference>
<keyword evidence="11" id="KW-0046">Antibiotic resistance</keyword>
<reference evidence="14 15" key="1">
    <citation type="journal article" date="2015" name="Antonie Van Leeuwenhoek">
        <title>A phylogenomic and molecular marker based taxonomic framework for the order Xanthomonadales: proposal to transfer the families Algiphilaceae and Solimonadaceae to the order Nevskiales ord. nov. and to create a new family within the order Xanthomonadales, the family Rhodanobacteraceae fam. nov., containing the genus Rhodanobacter and its closest relatives.</title>
        <authorList>
            <person name="Naushad S."/>
            <person name="Adeolu M."/>
            <person name="Wong S."/>
            <person name="Sohail M."/>
            <person name="Schellhorn H.E."/>
            <person name="Gupta R.S."/>
        </authorList>
    </citation>
    <scope>NUCLEOTIDE SEQUENCE [LARGE SCALE GENOMIC DNA]</scope>
    <source>
        <strain evidence="14 15">DSM 16301</strain>
    </source>
</reference>
<accession>A0A0G9H6K7</accession>